<evidence type="ECO:0008006" key="2">
    <source>
        <dbReference type="Google" id="ProtNLM"/>
    </source>
</evidence>
<protein>
    <recommendedName>
        <fullName evidence="2">Sulfotransferase</fullName>
    </recommendedName>
</protein>
<proteinExistence type="predicted"/>
<reference evidence="1" key="1">
    <citation type="submission" date="2021-01" db="EMBL/GenBank/DDBJ databases">
        <authorList>
            <person name="Corre E."/>
            <person name="Pelletier E."/>
            <person name="Niang G."/>
            <person name="Scheremetjew M."/>
            <person name="Finn R."/>
            <person name="Kale V."/>
            <person name="Holt S."/>
            <person name="Cochrane G."/>
            <person name="Meng A."/>
            <person name="Brown T."/>
            <person name="Cohen L."/>
        </authorList>
    </citation>
    <scope>NUCLEOTIDE SEQUENCE</scope>
    <source>
        <strain evidence="1">CCMP2222</strain>
    </source>
</reference>
<gene>
    <name evidence="1" type="ORF">AAND1436_LOCUS35253</name>
</gene>
<dbReference type="AlphaFoldDB" id="A0A7S2HIQ3"/>
<evidence type="ECO:0000313" key="1">
    <source>
        <dbReference type="EMBL" id="CAD9491908.1"/>
    </source>
</evidence>
<dbReference type="EMBL" id="HBGQ01073563">
    <property type="protein sequence ID" value="CAD9491908.1"/>
    <property type="molecule type" value="Transcribed_RNA"/>
</dbReference>
<organism evidence="1">
    <name type="scientific">Alexandrium andersonii</name>
    <dbReference type="NCBI Taxonomy" id="327968"/>
    <lineage>
        <taxon>Eukaryota</taxon>
        <taxon>Sar</taxon>
        <taxon>Alveolata</taxon>
        <taxon>Dinophyceae</taxon>
        <taxon>Gonyaulacales</taxon>
        <taxon>Pyrocystaceae</taxon>
        <taxon>Alexandrium</taxon>
    </lineage>
</organism>
<dbReference type="Gene3D" id="3.40.50.300">
    <property type="entry name" value="P-loop containing nucleotide triphosphate hydrolases"/>
    <property type="match status" value="1"/>
</dbReference>
<accession>A0A7S2HIQ3</accession>
<dbReference type="InterPro" id="IPR027417">
    <property type="entry name" value="P-loop_NTPase"/>
</dbReference>
<name>A0A7S2HIQ3_9DINO</name>
<sequence>MLGPAPAETPPLQTCVLSYPCLRSRARRGAFPMAGVLLSAGAARSALFGILCSALAVAVQSEAARASHWIAEDEADRSVALIQHAVRAKRSLSPHGWLQKRSIGYKAYFDLHIPKTSGTSFGVDVRQVLPEHEGYFAQEMCLYGPMGAGKLPGDEIIAFVRDPTSHIYSQFLECKYDTGWWIARQVADDPIMENVTTWLRHFDGGREHDEPDTTCYDPYNMQTRALTCEEPAAPSGRTSHYYQGEPNLTLALKSLDSLFFVGVTDLYHESVCMFFAKTHADQPLPHHCNCADPDAWNAWTGSHSVHSVPAHSNSDLSEEDLRMIGELSRLDTQLYEHALARFREEAAEVERRTGTKLLCED</sequence>